<evidence type="ECO:0000313" key="2">
    <source>
        <dbReference type="EMBL" id="SUZ62408.1"/>
    </source>
</evidence>
<dbReference type="InterPro" id="IPR029903">
    <property type="entry name" value="RmlD-like-bd"/>
</dbReference>
<evidence type="ECO:0000259" key="1">
    <source>
        <dbReference type="Pfam" id="PF04321"/>
    </source>
</evidence>
<dbReference type="Pfam" id="PF04321">
    <property type="entry name" value="RmlD_sub_bind"/>
    <property type="match status" value="1"/>
</dbReference>
<dbReference type="GO" id="GO:0008831">
    <property type="term" value="F:dTDP-4-dehydrorhamnose reductase activity"/>
    <property type="evidence" value="ECO:0007669"/>
    <property type="project" value="TreeGrafter"/>
</dbReference>
<dbReference type="InterPro" id="IPR005913">
    <property type="entry name" value="dTDP_dehydrorham_reduct"/>
</dbReference>
<feature type="non-terminal residue" evidence="2">
    <location>
        <position position="1"/>
    </location>
</feature>
<dbReference type="PANTHER" id="PTHR10491">
    <property type="entry name" value="DTDP-4-DEHYDRORHAMNOSE REDUCTASE"/>
    <property type="match status" value="1"/>
</dbReference>
<dbReference type="EMBL" id="UINC01000867">
    <property type="protein sequence ID" value="SUZ62408.1"/>
    <property type="molecule type" value="Genomic_DNA"/>
</dbReference>
<dbReference type="Gene3D" id="3.40.50.720">
    <property type="entry name" value="NAD(P)-binding Rossmann-like Domain"/>
    <property type="match status" value="1"/>
</dbReference>
<gene>
    <name evidence="2" type="ORF">METZ01_LOCUS15262</name>
</gene>
<dbReference type="Gene3D" id="3.90.25.10">
    <property type="entry name" value="UDP-galactose 4-epimerase, domain 1"/>
    <property type="match status" value="1"/>
</dbReference>
<dbReference type="AlphaFoldDB" id="A0A381P885"/>
<name>A0A381P885_9ZZZZ</name>
<feature type="domain" description="RmlD-like substrate binding" evidence="1">
    <location>
        <begin position="8"/>
        <end position="282"/>
    </location>
</feature>
<sequence length="292" mass="31455">VITGCRGLIFGGMGQAGQGLVRQVEDGTVLALSREDADLTDTDAVKAALDKYDPTVVVNAAVFHPVDLCETEFRQSFAVNSLAPGVLAAACERRDIRLIHLSTDYVFGGEQQTPYSESDCPHPLSVYARSKLAGEHVVLAASPRHCVVRTSSVYGRAMPGHGIPPFIDRMLQRAISGEATRVVDDQVVSPTYAEDLGAALWTLAESDRAGLFHMAGGTAVSWYEVAERVFSFAGRLELLSRTTTEEFGSVSARPAYSALRSERWNELGIDPLPGIDDGLERHMAIAHPGLSN</sequence>
<dbReference type="NCBIfam" id="TIGR01214">
    <property type="entry name" value="rmlD"/>
    <property type="match status" value="1"/>
</dbReference>
<protein>
    <recommendedName>
        <fullName evidence="1">RmlD-like substrate binding domain-containing protein</fullName>
    </recommendedName>
</protein>
<reference evidence="2" key="1">
    <citation type="submission" date="2018-05" db="EMBL/GenBank/DDBJ databases">
        <authorList>
            <person name="Lanie J.A."/>
            <person name="Ng W.-L."/>
            <person name="Kazmierczak K.M."/>
            <person name="Andrzejewski T.M."/>
            <person name="Davidsen T.M."/>
            <person name="Wayne K.J."/>
            <person name="Tettelin H."/>
            <person name="Glass J.I."/>
            <person name="Rusch D."/>
            <person name="Podicherti R."/>
            <person name="Tsui H.-C.T."/>
            <person name="Winkler M.E."/>
        </authorList>
    </citation>
    <scope>NUCLEOTIDE SEQUENCE</scope>
</reference>
<dbReference type="GO" id="GO:0005829">
    <property type="term" value="C:cytosol"/>
    <property type="evidence" value="ECO:0007669"/>
    <property type="project" value="TreeGrafter"/>
</dbReference>
<dbReference type="GO" id="GO:0019305">
    <property type="term" value="P:dTDP-rhamnose biosynthetic process"/>
    <property type="evidence" value="ECO:0007669"/>
    <property type="project" value="TreeGrafter"/>
</dbReference>
<proteinExistence type="predicted"/>
<dbReference type="SUPFAM" id="SSF51735">
    <property type="entry name" value="NAD(P)-binding Rossmann-fold domains"/>
    <property type="match status" value="1"/>
</dbReference>
<dbReference type="InterPro" id="IPR036291">
    <property type="entry name" value="NAD(P)-bd_dom_sf"/>
</dbReference>
<organism evidence="2">
    <name type="scientific">marine metagenome</name>
    <dbReference type="NCBI Taxonomy" id="408172"/>
    <lineage>
        <taxon>unclassified sequences</taxon>
        <taxon>metagenomes</taxon>
        <taxon>ecological metagenomes</taxon>
    </lineage>
</organism>
<dbReference type="CDD" id="cd05254">
    <property type="entry name" value="dTDP_HR_like_SDR_e"/>
    <property type="match status" value="1"/>
</dbReference>
<dbReference type="PANTHER" id="PTHR10491:SF4">
    <property type="entry name" value="METHIONINE ADENOSYLTRANSFERASE 2 SUBUNIT BETA"/>
    <property type="match status" value="1"/>
</dbReference>
<accession>A0A381P885</accession>